<evidence type="ECO:0000259" key="1">
    <source>
        <dbReference type="Pfam" id="PF01712"/>
    </source>
</evidence>
<proteinExistence type="predicted"/>
<feature type="domain" description="Deoxynucleoside kinase" evidence="1">
    <location>
        <begin position="6"/>
        <end position="208"/>
    </location>
</feature>
<name>A0A6C0F7X4_9ZZZZ</name>
<dbReference type="InterPro" id="IPR027417">
    <property type="entry name" value="P-loop_NTPase"/>
</dbReference>
<organism evidence="2">
    <name type="scientific">viral metagenome</name>
    <dbReference type="NCBI Taxonomy" id="1070528"/>
    <lineage>
        <taxon>unclassified sequences</taxon>
        <taxon>metagenomes</taxon>
        <taxon>organismal metagenomes</taxon>
    </lineage>
</organism>
<protein>
    <recommendedName>
        <fullName evidence="1">Deoxynucleoside kinase domain-containing protein</fullName>
    </recommendedName>
</protein>
<dbReference type="PANTHER" id="PTHR10513:SF35">
    <property type="entry name" value="DEOXYADENOSINE KINASE"/>
    <property type="match status" value="1"/>
</dbReference>
<dbReference type="PANTHER" id="PTHR10513">
    <property type="entry name" value="DEOXYNUCLEOSIDE KINASE"/>
    <property type="match status" value="1"/>
</dbReference>
<reference evidence="2" key="1">
    <citation type="journal article" date="2020" name="Nature">
        <title>Giant virus diversity and host interactions through global metagenomics.</title>
        <authorList>
            <person name="Schulz F."/>
            <person name="Roux S."/>
            <person name="Paez-Espino D."/>
            <person name="Jungbluth S."/>
            <person name="Walsh D.A."/>
            <person name="Denef V.J."/>
            <person name="McMahon K.D."/>
            <person name="Konstantinidis K.T."/>
            <person name="Eloe-Fadrosh E.A."/>
            <person name="Kyrpides N.C."/>
            <person name="Woyke T."/>
        </authorList>
    </citation>
    <scope>NUCLEOTIDE SEQUENCE</scope>
    <source>
        <strain evidence="2">GVMAG-S-ERX556049-19</strain>
    </source>
</reference>
<accession>A0A6C0F7X4</accession>
<dbReference type="Gene3D" id="3.40.50.300">
    <property type="entry name" value="P-loop containing nucleotide triphosphate hydrolases"/>
    <property type="match status" value="1"/>
</dbReference>
<evidence type="ECO:0000313" key="2">
    <source>
        <dbReference type="EMBL" id="QHT37788.1"/>
    </source>
</evidence>
<dbReference type="AlphaFoldDB" id="A0A6C0F7X4"/>
<dbReference type="EMBL" id="MN738820">
    <property type="protein sequence ID" value="QHT37788.1"/>
    <property type="molecule type" value="Genomic_DNA"/>
</dbReference>
<dbReference type="InterPro" id="IPR050566">
    <property type="entry name" value="Deoxyribonucleoside_kinase"/>
</dbReference>
<dbReference type="GO" id="GO:0005737">
    <property type="term" value="C:cytoplasm"/>
    <property type="evidence" value="ECO:0007669"/>
    <property type="project" value="TreeGrafter"/>
</dbReference>
<dbReference type="Pfam" id="PF01712">
    <property type="entry name" value="dNK"/>
    <property type="match status" value="1"/>
</dbReference>
<sequence>MGVKIISIEGNIGSGKSTVIHNLEQKLKDNKNYVFLREPVDIWQTIKDNYGKTILEKFYGSQEKYSFAFQVMAYATRTSILQEAIRKNPECKYVLCERSLEADNRIFAKMLYDDDKMEKVEYEIYEYFYKTRKQDMDLDAVIYIDADANTCLERIKKRSRNGETNITLDYLQNCKNYHDNWLLGDDVCYKDYIPYANISYYFENMPSLNTIYSGHNLEDLQVMHVDANPSATYNNEDETDIGHKWLEIIKEFIDGL</sequence>
<dbReference type="InterPro" id="IPR031314">
    <property type="entry name" value="DNK_dom"/>
</dbReference>
<dbReference type="GO" id="GO:0019136">
    <property type="term" value="F:deoxynucleoside kinase activity"/>
    <property type="evidence" value="ECO:0007669"/>
    <property type="project" value="TreeGrafter"/>
</dbReference>
<dbReference type="SUPFAM" id="SSF52540">
    <property type="entry name" value="P-loop containing nucleoside triphosphate hydrolases"/>
    <property type="match status" value="1"/>
</dbReference>